<reference evidence="2 3" key="1">
    <citation type="submission" date="2020-08" db="EMBL/GenBank/DDBJ databases">
        <title>Aphidius gifuensis genome sequencing and assembly.</title>
        <authorList>
            <person name="Du Z."/>
        </authorList>
    </citation>
    <scope>NUCLEOTIDE SEQUENCE [LARGE SCALE GENOMIC DNA]</scope>
    <source>
        <strain evidence="2">YNYX2018</strain>
        <tissue evidence="2">Adults</tissue>
    </source>
</reference>
<evidence type="ECO:0000313" key="2">
    <source>
        <dbReference type="EMBL" id="KAF7997539.1"/>
    </source>
</evidence>
<evidence type="ECO:0000256" key="1">
    <source>
        <dbReference type="SAM" id="Phobius"/>
    </source>
</evidence>
<keyword evidence="1" id="KW-1133">Transmembrane helix</keyword>
<dbReference type="OrthoDB" id="7429417at2759"/>
<gene>
    <name evidence="2" type="ORF">HCN44_006110</name>
</gene>
<dbReference type="Proteomes" id="UP000639338">
    <property type="component" value="Unassembled WGS sequence"/>
</dbReference>
<protein>
    <submittedName>
        <fullName evidence="2">Uncharacterized protein</fullName>
    </submittedName>
</protein>
<proteinExistence type="predicted"/>
<keyword evidence="3" id="KW-1185">Reference proteome</keyword>
<evidence type="ECO:0000313" key="3">
    <source>
        <dbReference type="Proteomes" id="UP000639338"/>
    </source>
</evidence>
<feature type="transmembrane region" description="Helical" evidence="1">
    <location>
        <begin position="41"/>
        <end position="65"/>
    </location>
</feature>
<feature type="transmembrane region" description="Helical" evidence="1">
    <location>
        <begin position="161"/>
        <end position="183"/>
    </location>
</feature>
<keyword evidence="1" id="KW-0472">Membrane</keyword>
<name>A0A834Y5F4_APHGI</name>
<dbReference type="AlphaFoldDB" id="A0A834Y5F4"/>
<accession>A0A834Y5F4</accession>
<dbReference type="EMBL" id="JACMRX010000001">
    <property type="protein sequence ID" value="KAF7997539.1"/>
    <property type="molecule type" value="Genomic_DNA"/>
</dbReference>
<comment type="caution">
    <text evidence="2">The sequence shown here is derived from an EMBL/GenBank/DDBJ whole genome shotgun (WGS) entry which is preliminary data.</text>
</comment>
<keyword evidence="1" id="KW-0812">Transmembrane</keyword>
<organism evidence="2 3">
    <name type="scientific">Aphidius gifuensis</name>
    <name type="common">Parasitoid wasp</name>
    <dbReference type="NCBI Taxonomy" id="684658"/>
    <lineage>
        <taxon>Eukaryota</taxon>
        <taxon>Metazoa</taxon>
        <taxon>Ecdysozoa</taxon>
        <taxon>Arthropoda</taxon>
        <taxon>Hexapoda</taxon>
        <taxon>Insecta</taxon>
        <taxon>Pterygota</taxon>
        <taxon>Neoptera</taxon>
        <taxon>Endopterygota</taxon>
        <taxon>Hymenoptera</taxon>
        <taxon>Apocrita</taxon>
        <taxon>Ichneumonoidea</taxon>
        <taxon>Braconidae</taxon>
        <taxon>Aphidiinae</taxon>
        <taxon>Aphidius</taxon>
    </lineage>
</organism>
<sequence length="268" mass="30869">MLCLCLLSIEANNFAETEKSLNQDNVQSSISEGRTFGHKRTQFMLIPLIFKMGVMMTLMVFLTVISMKGLAVVSSDVEKKETFFDCLSVDLPVECVVQIAKTQFNGTNIEDIGKKYIGNFNEIVKEVVDGAKSFLTDDTTGETEVQDESRKHKFGKKKKKMLAKLMPIFMLVKAKLSLLLQMISTHFQIKFFKIAVISLIVNIARFWIDLKKSHQPDKIVYYEHAHHQHHYDPEDHGDYWRRSTDNEYDNNLAYNPYNGWAPSEDQIN</sequence>